<dbReference type="InterPro" id="IPR022742">
    <property type="entry name" value="Hydrolase_4"/>
</dbReference>
<dbReference type="SUPFAM" id="SSF53474">
    <property type="entry name" value="alpha/beta-Hydrolases"/>
    <property type="match status" value="1"/>
</dbReference>
<dbReference type="Pfam" id="PF12146">
    <property type="entry name" value="Hydrolase_4"/>
    <property type="match status" value="1"/>
</dbReference>
<evidence type="ECO:0000313" key="4">
    <source>
        <dbReference type="Proteomes" id="UP000216411"/>
    </source>
</evidence>
<reference evidence="2 5" key="2">
    <citation type="submission" date="2018-05" db="EMBL/GenBank/DDBJ databases">
        <title>Genomic Encyclopedia of Type Strains, Phase IV (KMG-IV): sequencing the most valuable type-strain genomes for metagenomic binning, comparative biology and taxonomic classification.</title>
        <authorList>
            <person name="Goeker M."/>
        </authorList>
    </citation>
    <scope>NUCLEOTIDE SEQUENCE [LARGE SCALE GENOMIC DNA]</scope>
    <source>
        <strain evidence="2 5">DSM 28816</strain>
    </source>
</reference>
<protein>
    <submittedName>
        <fullName evidence="3">Alpha/beta fold hydrolase</fullName>
    </submittedName>
</protein>
<gene>
    <name evidence="2" type="ORF">C8E03_10964</name>
    <name evidence="3" type="ORF">CG710_006210</name>
</gene>
<keyword evidence="3" id="KW-0378">Hydrolase</keyword>
<dbReference type="PANTHER" id="PTHR43265">
    <property type="entry name" value="ESTERASE ESTD"/>
    <property type="match status" value="1"/>
</dbReference>
<dbReference type="Gene3D" id="3.40.50.1820">
    <property type="entry name" value="alpha/beta hydrolase"/>
    <property type="match status" value="1"/>
</dbReference>
<dbReference type="AlphaFoldDB" id="A0A255IPM1"/>
<proteinExistence type="predicted"/>
<dbReference type="GO" id="GO:0052689">
    <property type="term" value="F:carboxylic ester hydrolase activity"/>
    <property type="evidence" value="ECO:0007669"/>
    <property type="project" value="TreeGrafter"/>
</dbReference>
<evidence type="ECO:0000313" key="5">
    <source>
        <dbReference type="Proteomes" id="UP000247523"/>
    </source>
</evidence>
<dbReference type="RefSeq" id="WP_094376085.1">
    <property type="nucleotide sequence ID" value="NZ_NOKA02000006.1"/>
</dbReference>
<sequence>MELVKIKRGGLNLVGTLEKPELKENETCPLVILMHGFTGNRMEPLHVNVAKELLKKGIASVRFDFNGHGESEGIFEDMTVMNEIEDGREILRYAKSLPFAENISILGHSQGGVVAGMLAGYYPHEFTCLVQMAPAATLKDDAIKGTLMGTEYDPSNIPEYIQFWDKRLSSLYFRIAQKLPIYEVSAQFQGPVCLIHGTKDPIVSYTASQRYYDVYADSKLHLMDGQDHGFTNALDEATAIAVNFILEKVK</sequence>
<dbReference type="InterPro" id="IPR029058">
    <property type="entry name" value="AB_hydrolase_fold"/>
</dbReference>
<reference evidence="3 4" key="1">
    <citation type="journal article" date="2017" name="Genome Announc.">
        <title>Draft Genome Sequence of a Sporulating and Motile Strain of Lachnotalea glycerini Isolated from Water in Quebec City, Canada.</title>
        <authorList>
            <person name="Maheux A.F."/>
            <person name="Boudreau D.K."/>
            <person name="Berube E."/>
            <person name="Boissinot M."/>
            <person name="Raymond F."/>
            <person name="Brodeur S."/>
            <person name="Corbeil J."/>
            <person name="Isabel S."/>
            <person name="Omar R.F."/>
            <person name="Bergeron M.G."/>
        </authorList>
    </citation>
    <scope>NUCLEOTIDE SEQUENCE [LARGE SCALE GENOMIC DNA]</scope>
    <source>
        <strain evidence="3 4">CCRI-19302</strain>
    </source>
</reference>
<dbReference type="OrthoDB" id="9806902at2"/>
<keyword evidence="4" id="KW-1185">Reference proteome</keyword>
<organism evidence="2 5">
    <name type="scientific">Lachnotalea glycerini</name>
    <dbReference type="NCBI Taxonomy" id="1763509"/>
    <lineage>
        <taxon>Bacteria</taxon>
        <taxon>Bacillati</taxon>
        <taxon>Bacillota</taxon>
        <taxon>Clostridia</taxon>
        <taxon>Lachnospirales</taxon>
        <taxon>Lachnospiraceae</taxon>
        <taxon>Lachnotalea</taxon>
    </lineage>
</organism>
<feature type="domain" description="Serine aminopeptidase S33" evidence="1">
    <location>
        <begin position="29"/>
        <end position="141"/>
    </location>
</feature>
<evidence type="ECO:0000313" key="3">
    <source>
        <dbReference type="EMBL" id="RDY32060.1"/>
    </source>
</evidence>
<accession>A0A255IPM1</accession>
<dbReference type="EMBL" id="QICS01000009">
    <property type="protein sequence ID" value="PXV87774.1"/>
    <property type="molecule type" value="Genomic_DNA"/>
</dbReference>
<reference evidence="3" key="3">
    <citation type="submission" date="2018-07" db="EMBL/GenBank/DDBJ databases">
        <authorList>
            <person name="Quirk P.G."/>
            <person name="Krulwich T.A."/>
        </authorList>
    </citation>
    <scope>NUCLEOTIDE SEQUENCE</scope>
    <source>
        <strain evidence="3">CCRI-19302</strain>
    </source>
</reference>
<dbReference type="Proteomes" id="UP000247523">
    <property type="component" value="Unassembled WGS sequence"/>
</dbReference>
<dbReference type="Proteomes" id="UP000216411">
    <property type="component" value="Unassembled WGS sequence"/>
</dbReference>
<dbReference type="InterPro" id="IPR053145">
    <property type="entry name" value="AB_hydrolase_Est10"/>
</dbReference>
<comment type="caution">
    <text evidence="2">The sequence shown here is derived from an EMBL/GenBank/DDBJ whole genome shotgun (WGS) entry which is preliminary data.</text>
</comment>
<dbReference type="PANTHER" id="PTHR43265:SF1">
    <property type="entry name" value="ESTERASE ESTD"/>
    <property type="match status" value="1"/>
</dbReference>
<name>A0A255IPM1_9FIRM</name>
<evidence type="ECO:0000259" key="1">
    <source>
        <dbReference type="Pfam" id="PF12146"/>
    </source>
</evidence>
<evidence type="ECO:0000313" key="2">
    <source>
        <dbReference type="EMBL" id="PXV87774.1"/>
    </source>
</evidence>
<dbReference type="EMBL" id="NOKA02000006">
    <property type="protein sequence ID" value="RDY32060.1"/>
    <property type="molecule type" value="Genomic_DNA"/>
</dbReference>